<dbReference type="InterPro" id="IPR016215">
    <property type="entry name" value="NTA_MOA"/>
</dbReference>
<feature type="binding site" evidence="6">
    <location>
        <position position="100"/>
    </location>
    <ligand>
        <name>FMN</name>
        <dbReference type="ChEBI" id="CHEBI:58210"/>
    </ligand>
</feature>
<accession>A0AA41XDU2</accession>
<evidence type="ECO:0000256" key="7">
    <source>
        <dbReference type="SAM" id="MobiDB-lite"/>
    </source>
</evidence>
<evidence type="ECO:0000256" key="2">
    <source>
        <dbReference type="ARBA" id="ARBA00022643"/>
    </source>
</evidence>
<evidence type="ECO:0000256" key="4">
    <source>
        <dbReference type="ARBA" id="ARBA00023033"/>
    </source>
</evidence>
<dbReference type="GO" id="GO:0004497">
    <property type="term" value="F:monooxygenase activity"/>
    <property type="evidence" value="ECO:0007669"/>
    <property type="project" value="UniProtKB-KW"/>
</dbReference>
<evidence type="ECO:0000256" key="3">
    <source>
        <dbReference type="ARBA" id="ARBA00023002"/>
    </source>
</evidence>
<feature type="binding site" evidence="6">
    <location>
        <position position="54"/>
    </location>
    <ligand>
        <name>FMN</name>
        <dbReference type="ChEBI" id="CHEBI:58210"/>
    </ligand>
</feature>
<keyword evidence="1 6" id="KW-0285">Flavoprotein</keyword>
<keyword evidence="2 6" id="KW-0288">FMN</keyword>
<keyword evidence="3 9" id="KW-0560">Oxidoreductase</keyword>
<dbReference type="EC" id="1.14.-.-" evidence="9"/>
<evidence type="ECO:0000313" key="9">
    <source>
        <dbReference type="EMBL" id="MCS5726357.1"/>
    </source>
</evidence>
<sequence>MFHLGWFVGNGYSVQSWNRDWAGTDNEDWYSPALYSDAARALERAAFDFMVFQDGLMVPDIFGGSMEADLKFAQEIPRSDPTAMVAILSQVTKNLGYIPTISTSFYPPFMAARMLTTLDQLSSGHAGGNLVTSASDRAAQNFGFDNHHAHDLRYEMAEEWADLVTQLWDSWEPGSVIMDTEKHVFADYTKVHPIEFEGRFYSSRGPLNTPPGPQGRPVISQAGGSPAGREFGARFADVIFCVPNGLDSMRAYREDIHRRMEKYGREPGECKILFMVDPVIGETDQVARDIASARAEAKRSDAYVEEHLSVMSYFSGIDFAAFDLDQPMPDLDGKVNAQQSTMARYQKDAAGKTLRELVIEHNMVATIDLVGSPATVAAKMGEVMEEVGGDGFLLSGPLNRKNIAEITDGLVPELKRLGLTRPRYTKPTLRENLREF</sequence>
<dbReference type="GO" id="GO:0016705">
    <property type="term" value="F:oxidoreductase activity, acting on paired donors, with incorporation or reduction of molecular oxygen"/>
    <property type="evidence" value="ECO:0007669"/>
    <property type="project" value="InterPro"/>
</dbReference>
<comment type="similarity">
    <text evidence="5">Belongs to the NtaA/SnaA/DszA monooxygenase family.</text>
</comment>
<evidence type="ECO:0000256" key="5">
    <source>
        <dbReference type="ARBA" id="ARBA00033748"/>
    </source>
</evidence>
<name>A0AA41XDU2_9MICO</name>
<protein>
    <submittedName>
        <fullName evidence="9">NtaA/DmoA family FMN-dependent monooxygenase</fullName>
        <ecNumber evidence="9">1.14.-.-</ecNumber>
    </submittedName>
</protein>
<dbReference type="NCBIfam" id="TIGR03860">
    <property type="entry name" value="FMN_nitrolo"/>
    <property type="match status" value="1"/>
</dbReference>
<dbReference type="Gene3D" id="3.20.20.30">
    <property type="entry name" value="Luciferase-like domain"/>
    <property type="match status" value="1"/>
</dbReference>
<dbReference type="PIRSF" id="PIRSF000337">
    <property type="entry name" value="NTA_MOA"/>
    <property type="match status" value="1"/>
</dbReference>
<feature type="binding site" evidence="6">
    <location>
        <position position="225"/>
    </location>
    <ligand>
        <name>FMN</name>
        <dbReference type="ChEBI" id="CHEBI:58210"/>
    </ligand>
</feature>
<dbReference type="InterPro" id="IPR051260">
    <property type="entry name" value="Diverse_substr_monoxygenases"/>
</dbReference>
<dbReference type="PANTHER" id="PTHR30011:SF16">
    <property type="entry name" value="C2H2 FINGER DOMAIN TRANSCRIPTION FACTOR (EUROFUNG)-RELATED"/>
    <property type="match status" value="1"/>
</dbReference>
<comment type="caution">
    <text evidence="9">The sequence shown here is derived from an EMBL/GenBank/DDBJ whole genome shotgun (WGS) entry which is preliminary data.</text>
</comment>
<evidence type="ECO:0000256" key="6">
    <source>
        <dbReference type="PIRSR" id="PIRSR000337-1"/>
    </source>
</evidence>
<gene>
    <name evidence="9" type="ORF">N1028_10685</name>
</gene>
<dbReference type="InterPro" id="IPR011251">
    <property type="entry name" value="Luciferase-like_dom"/>
</dbReference>
<evidence type="ECO:0000313" key="10">
    <source>
        <dbReference type="Proteomes" id="UP001165587"/>
    </source>
</evidence>
<dbReference type="InterPro" id="IPR036661">
    <property type="entry name" value="Luciferase-like_sf"/>
</dbReference>
<dbReference type="AlphaFoldDB" id="A0AA41XDU2"/>
<evidence type="ECO:0000256" key="1">
    <source>
        <dbReference type="ARBA" id="ARBA00022630"/>
    </source>
</evidence>
<dbReference type="Pfam" id="PF00296">
    <property type="entry name" value="Bac_luciferase"/>
    <property type="match status" value="1"/>
</dbReference>
<proteinExistence type="inferred from homology"/>
<dbReference type="EMBL" id="JANLCK010000005">
    <property type="protein sequence ID" value="MCS5726357.1"/>
    <property type="molecule type" value="Genomic_DNA"/>
</dbReference>
<dbReference type="RefSeq" id="WP_259528300.1">
    <property type="nucleotide sequence ID" value="NZ_JANLCK010000005.1"/>
</dbReference>
<evidence type="ECO:0000259" key="8">
    <source>
        <dbReference type="Pfam" id="PF00296"/>
    </source>
</evidence>
<organism evidence="9 10">
    <name type="scientific">Herbiconiux oxytropis</name>
    <dbReference type="NCBI Taxonomy" id="2970915"/>
    <lineage>
        <taxon>Bacteria</taxon>
        <taxon>Bacillati</taxon>
        <taxon>Actinomycetota</taxon>
        <taxon>Actinomycetes</taxon>
        <taxon>Micrococcales</taxon>
        <taxon>Microbacteriaceae</taxon>
        <taxon>Herbiconiux</taxon>
    </lineage>
</organism>
<reference evidence="9" key="1">
    <citation type="submission" date="2022-08" db="EMBL/GenBank/DDBJ databases">
        <authorList>
            <person name="Deng Y."/>
            <person name="Han X.-F."/>
            <person name="Zhang Y.-Q."/>
        </authorList>
    </citation>
    <scope>NUCLEOTIDE SEQUENCE</scope>
    <source>
        <strain evidence="9">CPCC 203407</strain>
    </source>
</reference>
<feature type="domain" description="Luciferase-like" evidence="8">
    <location>
        <begin position="37"/>
        <end position="390"/>
    </location>
</feature>
<feature type="region of interest" description="Disordered" evidence="7">
    <location>
        <begin position="206"/>
        <end position="225"/>
    </location>
</feature>
<keyword evidence="10" id="KW-1185">Reference proteome</keyword>
<feature type="binding site" evidence="6">
    <location>
        <position position="154"/>
    </location>
    <ligand>
        <name>FMN</name>
        <dbReference type="ChEBI" id="CHEBI:58210"/>
    </ligand>
</feature>
<dbReference type="PANTHER" id="PTHR30011">
    <property type="entry name" value="ALKANESULFONATE MONOOXYGENASE-RELATED"/>
    <property type="match status" value="1"/>
</dbReference>
<feature type="binding site" evidence="6">
    <location>
        <position position="150"/>
    </location>
    <ligand>
        <name>FMN</name>
        <dbReference type="ChEBI" id="CHEBI:58210"/>
    </ligand>
</feature>
<dbReference type="Proteomes" id="UP001165587">
    <property type="component" value="Unassembled WGS sequence"/>
</dbReference>
<dbReference type="SUPFAM" id="SSF51679">
    <property type="entry name" value="Bacterial luciferase-like"/>
    <property type="match status" value="1"/>
</dbReference>
<keyword evidence="4 9" id="KW-0503">Monooxygenase</keyword>